<dbReference type="NCBIfam" id="TIGR00049">
    <property type="entry name" value="iron-sulfur cluster assembly accessory protein"/>
    <property type="match status" value="1"/>
</dbReference>
<gene>
    <name evidence="3" type="ORF">GMRT_14040</name>
</gene>
<dbReference type="OrthoDB" id="1938621at2759"/>
<dbReference type="InterPro" id="IPR000361">
    <property type="entry name" value="ATAP_core_dom"/>
</dbReference>
<accession>A0A4Z1T461</accession>
<dbReference type="EMBL" id="VDLU01000004">
    <property type="protein sequence ID" value="TNJ27201.1"/>
    <property type="molecule type" value="Genomic_DNA"/>
</dbReference>
<dbReference type="PANTHER" id="PTHR43011">
    <property type="entry name" value="IRON-SULFUR CLUSTER ASSEMBLY 2 HOMOLOG, MITOCHONDRIAL"/>
    <property type="match status" value="1"/>
</dbReference>
<dbReference type="Proteomes" id="UP000315496">
    <property type="component" value="Chromosome 4"/>
</dbReference>
<comment type="caution">
    <text evidence="3">The sequence shown here is derived from an EMBL/GenBank/DDBJ whole genome shotgun (WGS) entry which is preliminary data.</text>
</comment>
<evidence type="ECO:0000313" key="3">
    <source>
        <dbReference type="EMBL" id="TNJ27201.1"/>
    </source>
</evidence>
<dbReference type="Pfam" id="PF01521">
    <property type="entry name" value="Fe-S_biosyn"/>
    <property type="match status" value="1"/>
</dbReference>
<dbReference type="GO" id="GO:0005506">
    <property type="term" value="F:iron ion binding"/>
    <property type="evidence" value="ECO:0007669"/>
    <property type="project" value="TreeGrafter"/>
</dbReference>
<evidence type="ECO:0000259" key="2">
    <source>
        <dbReference type="Pfam" id="PF01521"/>
    </source>
</evidence>
<evidence type="ECO:0000256" key="1">
    <source>
        <dbReference type="ARBA" id="ARBA00006718"/>
    </source>
</evidence>
<proteinExistence type="inferred from homology"/>
<dbReference type="AlphaFoldDB" id="A0A4Z1T461"/>
<dbReference type="GO" id="GO:0005739">
    <property type="term" value="C:mitochondrion"/>
    <property type="evidence" value="ECO:0007669"/>
    <property type="project" value="TreeGrafter"/>
</dbReference>
<dbReference type="InterPro" id="IPR035903">
    <property type="entry name" value="HesB-like_dom_sf"/>
</dbReference>
<keyword evidence="4" id="KW-1185">Reference proteome</keyword>
<dbReference type="GO" id="GO:0051537">
    <property type="term" value="F:2 iron, 2 sulfur cluster binding"/>
    <property type="evidence" value="ECO:0007669"/>
    <property type="project" value="TreeGrafter"/>
</dbReference>
<protein>
    <submittedName>
        <fullName evidence="3">Iron-sulfur cluster biosynthesis protein IscA</fullName>
    </submittedName>
</protein>
<organism evidence="3 4">
    <name type="scientific">Giardia muris</name>
    <dbReference type="NCBI Taxonomy" id="5742"/>
    <lineage>
        <taxon>Eukaryota</taxon>
        <taxon>Metamonada</taxon>
        <taxon>Diplomonadida</taxon>
        <taxon>Hexamitidae</taxon>
        <taxon>Giardiinae</taxon>
        <taxon>Giardia</taxon>
    </lineage>
</organism>
<reference evidence="3 4" key="1">
    <citation type="submission" date="2019-05" db="EMBL/GenBank/DDBJ databases">
        <title>The compact genome of Giardia muris reveals important steps in the evolution of intestinal protozoan parasites.</title>
        <authorList>
            <person name="Xu F."/>
            <person name="Jimenez-Gonzalez A."/>
            <person name="Einarsson E."/>
            <person name="Astvaldsson A."/>
            <person name="Peirasmaki D."/>
            <person name="Eckmann L."/>
            <person name="Andersson J.O."/>
            <person name="Svard S.G."/>
            <person name="Jerlstrom-Hultqvist J."/>
        </authorList>
    </citation>
    <scope>NUCLEOTIDE SEQUENCE [LARGE SCALE GENOMIC DNA]</scope>
    <source>
        <strain evidence="3 4">Roberts-Thomson</strain>
    </source>
</reference>
<dbReference type="VEuPathDB" id="GiardiaDB:GMRT_14040"/>
<dbReference type="GO" id="GO:0051539">
    <property type="term" value="F:4 iron, 4 sulfur cluster binding"/>
    <property type="evidence" value="ECO:0007669"/>
    <property type="project" value="TreeGrafter"/>
</dbReference>
<comment type="similarity">
    <text evidence="1">Belongs to the HesB/IscA family.</text>
</comment>
<dbReference type="InterPro" id="IPR016092">
    <property type="entry name" value="ATAP"/>
</dbReference>
<feature type="domain" description="Core" evidence="2">
    <location>
        <begin position="14"/>
        <end position="111"/>
    </location>
</feature>
<dbReference type="SUPFAM" id="SSF89360">
    <property type="entry name" value="HesB-like domain"/>
    <property type="match status" value="1"/>
</dbReference>
<dbReference type="GO" id="GO:0016226">
    <property type="term" value="P:iron-sulfur cluster assembly"/>
    <property type="evidence" value="ECO:0007669"/>
    <property type="project" value="InterPro"/>
</dbReference>
<dbReference type="Gene3D" id="2.60.300.12">
    <property type="entry name" value="HesB-like domain"/>
    <property type="match status" value="1"/>
</dbReference>
<sequence>MTGSLLRFVTKNGLKVTDAAIGRLKGLLRPDEFLRVNVSTAGCAGLSYKFSVDSERRRDDDVTARDGVELRVDRKALAYVQGSTIDFVSEPFRQYFMLRDNPQASGVCSCGESFEVPGLDIVPTPCR</sequence>
<dbReference type="PANTHER" id="PTHR43011:SF1">
    <property type="entry name" value="IRON-SULFUR CLUSTER ASSEMBLY 2 HOMOLOG, MITOCHONDRIAL"/>
    <property type="match status" value="1"/>
</dbReference>
<name>A0A4Z1T461_GIAMU</name>
<evidence type="ECO:0000313" key="4">
    <source>
        <dbReference type="Proteomes" id="UP000315496"/>
    </source>
</evidence>